<sequence>MGTNSASDSFSKPYLYFSTKTKQAFAEILKSFQRGLV</sequence>
<evidence type="ECO:0000313" key="1">
    <source>
        <dbReference type="EMBL" id="AJO20899.1"/>
    </source>
</evidence>
<dbReference type="Proteomes" id="UP000032024">
    <property type="component" value="Chromosome"/>
</dbReference>
<organism evidence="1 2">
    <name type="scientific">Heyndrickxia coagulans</name>
    <name type="common">Weizmannia coagulans</name>
    <dbReference type="NCBI Taxonomy" id="1398"/>
    <lineage>
        <taxon>Bacteria</taxon>
        <taxon>Bacillati</taxon>
        <taxon>Bacillota</taxon>
        <taxon>Bacilli</taxon>
        <taxon>Bacillales</taxon>
        <taxon>Bacillaceae</taxon>
        <taxon>Heyndrickxia</taxon>
    </lineage>
</organism>
<reference evidence="2" key="1">
    <citation type="submission" date="2015-01" db="EMBL/GenBank/DDBJ databases">
        <title>Comparative genome analysis of Bacillus coagulans HM-08, Clostridium butyricum HM-68, Bacillus subtilis HM-66 and Bacillus paralicheniformis BL-09.</title>
        <authorList>
            <person name="Zhang H."/>
        </authorList>
    </citation>
    <scope>NUCLEOTIDE SEQUENCE [LARGE SCALE GENOMIC DNA]</scope>
    <source>
        <strain evidence="2">HM-08</strain>
    </source>
</reference>
<accession>A0AAN0T353</accession>
<protein>
    <submittedName>
        <fullName evidence="1">Uncharacterized protein</fullName>
    </submittedName>
</protein>
<evidence type="ECO:0000313" key="2">
    <source>
        <dbReference type="Proteomes" id="UP000032024"/>
    </source>
</evidence>
<keyword evidence="2" id="KW-1185">Reference proteome</keyword>
<name>A0AAN0T353_HEYCO</name>
<dbReference type="AlphaFoldDB" id="A0AAN0T353"/>
<dbReference type="EMBL" id="CP010525">
    <property type="protein sequence ID" value="AJO20899.1"/>
    <property type="molecule type" value="Genomic_DNA"/>
</dbReference>
<gene>
    <name evidence="1" type="ORF">SB48_HM08orf00152</name>
</gene>
<proteinExistence type="predicted"/>